<reference evidence="1" key="1">
    <citation type="submission" date="2022-03" db="EMBL/GenBank/DDBJ databases">
        <title>Draft genome sequence of Aduncisulcus paluster, a free-living microaerophilic Fornicata.</title>
        <authorList>
            <person name="Yuyama I."/>
            <person name="Kume K."/>
            <person name="Tamura T."/>
            <person name="Inagaki Y."/>
            <person name="Hashimoto T."/>
        </authorList>
    </citation>
    <scope>NUCLEOTIDE SEQUENCE</scope>
    <source>
        <strain evidence="1">NY0171</strain>
    </source>
</reference>
<accession>A0ABQ5K1K1</accession>
<protein>
    <submittedName>
        <fullName evidence="1">Uncharacterized protein</fullName>
    </submittedName>
</protein>
<name>A0ABQ5K1K1_9EUKA</name>
<evidence type="ECO:0000313" key="2">
    <source>
        <dbReference type="Proteomes" id="UP001057375"/>
    </source>
</evidence>
<comment type="caution">
    <text evidence="1">The sequence shown here is derived from an EMBL/GenBank/DDBJ whole genome shotgun (WGS) entry which is preliminary data.</text>
</comment>
<keyword evidence="2" id="KW-1185">Reference proteome</keyword>
<proteinExistence type="predicted"/>
<feature type="non-terminal residue" evidence="1">
    <location>
        <position position="1"/>
    </location>
</feature>
<dbReference type="Proteomes" id="UP001057375">
    <property type="component" value="Unassembled WGS sequence"/>
</dbReference>
<organism evidence="1 2">
    <name type="scientific">Aduncisulcus paluster</name>
    <dbReference type="NCBI Taxonomy" id="2918883"/>
    <lineage>
        <taxon>Eukaryota</taxon>
        <taxon>Metamonada</taxon>
        <taxon>Carpediemonas-like organisms</taxon>
        <taxon>Aduncisulcus</taxon>
    </lineage>
</organism>
<gene>
    <name evidence="1" type="ORF">ADUPG1_011691</name>
</gene>
<evidence type="ECO:0000313" key="1">
    <source>
        <dbReference type="EMBL" id="GKT20190.1"/>
    </source>
</evidence>
<dbReference type="EMBL" id="BQXS01012194">
    <property type="protein sequence ID" value="GKT20190.1"/>
    <property type="molecule type" value="Genomic_DNA"/>
</dbReference>
<sequence>IEECSAWVHGHIDDTYSVGIMTFADDMPLTSMAYNPMMVVSFTFINFTVDFRSSLKSRFLLMLAPGGSVPDKSRQVEAVINREIAICDGMKVWNKDRQEEMTLHVFHFCHKADSPQRHDHLRIPKPSGLCRYKCNLCSCDRDNLTSNREFPERDDLHMPFATFPLPPDILHMEGRTMLKIVLPLFVSCFQRKDNYMEILIALKAYKCGLNISLLHSVSFNAHQFYELCYVLPALSSIFHARDCFKKAAQTRAEYQELIFRNYKKWHQNKITTIEKVVKLMRRNRKHLLECGMSGTALCQHIFPAHFHHLMMWYGTIQNIDTDLDERLNGFITPYSTSHSSKSLKSLGINVQNALRDVIPTVFEQLGPRDQLWRPSKGVWCAVKDANGDFFFVKIIERSDLPATVEEITHDVLLDVWEESEDDSYSVEAQGSLWAEVRVFENRLLRYHPLNQFYFQ</sequence>